<organism evidence="2 3">
    <name type="scientific">Rhizobium mongolense</name>
    <dbReference type="NCBI Taxonomy" id="57676"/>
    <lineage>
        <taxon>Bacteria</taxon>
        <taxon>Pseudomonadati</taxon>
        <taxon>Pseudomonadota</taxon>
        <taxon>Alphaproteobacteria</taxon>
        <taxon>Hyphomicrobiales</taxon>
        <taxon>Rhizobiaceae</taxon>
        <taxon>Rhizobium/Agrobacterium group</taxon>
        <taxon>Rhizobium</taxon>
    </lineage>
</organism>
<dbReference type="Proteomes" id="UP000533641">
    <property type="component" value="Unassembled WGS sequence"/>
</dbReference>
<accession>A0A7W6WH83</accession>
<dbReference type="SUPFAM" id="SSF52402">
    <property type="entry name" value="Adenine nucleotide alpha hydrolases-like"/>
    <property type="match status" value="1"/>
</dbReference>
<comment type="caution">
    <text evidence="2">The sequence shown here is derived from an EMBL/GenBank/DDBJ whole genome shotgun (WGS) entry which is preliminary data.</text>
</comment>
<dbReference type="AlphaFoldDB" id="A0A7W6WH83"/>
<evidence type="ECO:0000256" key="1">
    <source>
        <dbReference type="ARBA" id="ARBA00008791"/>
    </source>
</evidence>
<proteinExistence type="inferred from homology"/>
<dbReference type="Gene3D" id="3.40.50.12370">
    <property type="match status" value="1"/>
</dbReference>
<gene>
    <name evidence="2" type="ORF">GGE12_005356</name>
</gene>
<dbReference type="PANTHER" id="PTHR46268">
    <property type="entry name" value="STRESS RESPONSE PROTEIN NHAX"/>
    <property type="match status" value="1"/>
</dbReference>
<comment type="similarity">
    <text evidence="1">Belongs to the universal stress protein A family.</text>
</comment>
<dbReference type="EMBL" id="JACIGM010000013">
    <property type="protein sequence ID" value="MBB4277549.1"/>
    <property type="molecule type" value="Genomic_DNA"/>
</dbReference>
<dbReference type="PANTHER" id="PTHR46268:SF15">
    <property type="entry name" value="UNIVERSAL STRESS PROTEIN HP_0031"/>
    <property type="match status" value="1"/>
</dbReference>
<evidence type="ECO:0000313" key="2">
    <source>
        <dbReference type="EMBL" id="MBB4277549.1"/>
    </source>
</evidence>
<evidence type="ECO:0000313" key="3">
    <source>
        <dbReference type="Proteomes" id="UP000533641"/>
    </source>
</evidence>
<name>A0A7W6WH83_9HYPH</name>
<protein>
    <submittedName>
        <fullName evidence="2">Nucleotide-binding universal stress UspA family protein</fullName>
    </submittedName>
</protein>
<reference evidence="2 3" key="1">
    <citation type="submission" date="2020-08" db="EMBL/GenBank/DDBJ databases">
        <title>Genomic Encyclopedia of Type Strains, Phase IV (KMG-V): Genome sequencing to study the core and pangenomes of soil and plant-associated prokaryotes.</title>
        <authorList>
            <person name="Whitman W."/>
        </authorList>
    </citation>
    <scope>NUCLEOTIDE SEQUENCE [LARGE SCALE GENOMIC DNA]</scope>
    <source>
        <strain evidence="2 3">SEMIA 402</strain>
    </source>
</reference>
<dbReference type="CDD" id="cd00293">
    <property type="entry name" value="USP-like"/>
    <property type="match status" value="1"/>
</dbReference>
<dbReference type="RefSeq" id="WP_246778660.1">
    <property type="nucleotide sequence ID" value="NZ_JACIGM010000013.1"/>
</dbReference>
<sequence>MFLANRYRQTMLTTERGGTNMRYKIILAVLGVNHFQEDLKNAIATSQSIEAHLSTVIIAMAAPSPGGSYAEVISTAWLEERQGDIEKLAKQAETAKEMLKASGLSFDVQDIYTEFAWADEDVADRALYADLTLVGRQAGQDEDLFKRILDGALFQSPAPLLFNPTDQAANLAPRSVLVAWNSRMEVARAVQQALPALQAASEVHVTLIDPVATSYASGEEPGADVATYLARHGVPVAVDVLSSAGRPVDEVLKQHAVDVGAELLVMGAYSHSRLRERIFGGVTRSMFETARLPIFCSR</sequence>